<dbReference type="InterPro" id="IPR015421">
    <property type="entry name" value="PyrdxlP-dep_Trfase_major"/>
</dbReference>
<dbReference type="SUPFAM" id="SSF53383">
    <property type="entry name" value="PLP-dependent transferases"/>
    <property type="match status" value="1"/>
</dbReference>
<feature type="chain" id="PRO_5046223177" evidence="8">
    <location>
        <begin position="19"/>
        <end position="775"/>
    </location>
</feature>
<dbReference type="Gene3D" id="3.40.640.10">
    <property type="entry name" value="Type I PLP-dependent aspartate aminotransferase-like (Major domain)"/>
    <property type="match status" value="1"/>
</dbReference>
<dbReference type="PANTHER" id="PTHR11879:SF22">
    <property type="entry name" value="ASPARTATE AMINOTRANSFERASE, MITOCHONDRIAL"/>
    <property type="match status" value="1"/>
</dbReference>
<accession>A0ABR1G0U6</accession>
<evidence type="ECO:0000256" key="6">
    <source>
        <dbReference type="ARBA" id="ARBA00022898"/>
    </source>
</evidence>
<feature type="signal peptide" evidence="8">
    <location>
        <begin position="1"/>
        <end position="18"/>
    </location>
</feature>
<evidence type="ECO:0000256" key="3">
    <source>
        <dbReference type="ARBA" id="ARBA00011738"/>
    </source>
</evidence>
<comment type="caution">
    <text evidence="10">The sequence shown here is derived from an EMBL/GenBank/DDBJ whole genome shotgun (WGS) entry which is preliminary data.</text>
</comment>
<feature type="region of interest" description="Disordered" evidence="7">
    <location>
        <begin position="419"/>
        <end position="462"/>
    </location>
</feature>
<evidence type="ECO:0000256" key="5">
    <source>
        <dbReference type="ARBA" id="ARBA00022679"/>
    </source>
</evidence>
<evidence type="ECO:0000313" key="10">
    <source>
        <dbReference type="EMBL" id="KAK7241951.1"/>
    </source>
</evidence>
<proteinExistence type="inferred from homology"/>
<dbReference type="EMBL" id="JBBJCI010000151">
    <property type="protein sequence ID" value="KAK7241951.1"/>
    <property type="molecule type" value="Genomic_DNA"/>
</dbReference>
<keyword evidence="11" id="KW-1185">Reference proteome</keyword>
<name>A0ABR1G0U6_AURAN</name>
<dbReference type="NCBIfam" id="NF006719">
    <property type="entry name" value="PRK09257.1"/>
    <property type="match status" value="1"/>
</dbReference>
<evidence type="ECO:0000256" key="8">
    <source>
        <dbReference type="SAM" id="SignalP"/>
    </source>
</evidence>
<sequence length="775" mass="83463">MMKLVALASLATAQECISRWGDVAVPPADPVLGIKAQFVADDTPTKIGLSVGAYRDDDGNPWVLPPVEAARERLFGPNGTTTHEYLSIDGFERYNKLAQGLLYGPEEANHDVVTVQALSGTGALRLAMEFLNRHYPGPRTAYIPAVTWSNHWNIFKDAGWADSRPYTYLDKAGLRLEWSSLLADLEAAPEGSVVLLHLCAHNPSGVDPSRDQWKELAALVKRKGLFPLFDSAYLGFATGDLDADAWPFRYFLQQGLAPWACVSFSKNFGLYSERTGAVHATVASPHEADAVRGHLKKVARAMYSNPPAFGARVVAAVLDDPDLKAAWLDTLKVMSSRIGDMRTALRAKLDSLDTGRDWSHITSQIGMFSYTGMTKSEVLKIREKHHVYMLESGRISMAGINTKNVDQLATAIADVLERQPDDGGATRGLPARGRRRAAAAPGPGQVAVEAGAQAPRGLREEAAGRRRGALRLRLHLAGDGDGGAPVRAEATIGDVVGAGGAAVALRVAAAPARRRGDVLLREFGPAARPRRALRRARAAAGFAERDLRRFDAADGAILDLARDVPPELVTREGLATARRPPEYVNGVSLTPGAVGLALTFARELEAAGAAGDEGRVFLIAEDDASFAEDFGAKLADAVAAADAHDPGWDFLQVGYFGDDRTFAKPEIEDKTIRALLAVPESVAGTSGIAMRAKGARNLRERLYPLDWQLDTALKAAYRTCRAYCSRVPLMTSDHSTPENSDIQILPPGFRFDPNGARPASQKFKVKVKGTSKKGI</sequence>
<keyword evidence="5" id="KW-0808">Transferase</keyword>
<dbReference type="Pfam" id="PF00155">
    <property type="entry name" value="Aminotran_1_2"/>
    <property type="match status" value="1"/>
</dbReference>
<reference evidence="10 11" key="1">
    <citation type="submission" date="2024-03" db="EMBL/GenBank/DDBJ databases">
        <title>Aureococcus anophagefferens CCMP1851 and Kratosvirus quantuckense: Draft genome of a second virus-susceptible host strain in the model system.</title>
        <authorList>
            <person name="Chase E."/>
            <person name="Truchon A.R."/>
            <person name="Schepens W."/>
            <person name="Wilhelm S.W."/>
        </authorList>
    </citation>
    <scope>NUCLEOTIDE SEQUENCE [LARGE SCALE GENOMIC DNA]</scope>
    <source>
        <strain evidence="10 11">CCMP1851</strain>
    </source>
</reference>
<gene>
    <name evidence="10" type="primary">GOT1</name>
    <name evidence="10" type="ORF">SO694_00018128</name>
</gene>
<comment type="similarity">
    <text evidence="2">Belongs to the class-I pyridoxal-phosphate-dependent aminotransferase family.</text>
</comment>
<comment type="cofactor">
    <cofactor evidence="1">
        <name>pyridoxal 5'-phosphate</name>
        <dbReference type="ChEBI" id="CHEBI:597326"/>
    </cofactor>
</comment>
<organism evidence="10 11">
    <name type="scientific">Aureococcus anophagefferens</name>
    <name type="common">Harmful bloom alga</name>
    <dbReference type="NCBI Taxonomy" id="44056"/>
    <lineage>
        <taxon>Eukaryota</taxon>
        <taxon>Sar</taxon>
        <taxon>Stramenopiles</taxon>
        <taxon>Ochrophyta</taxon>
        <taxon>Pelagophyceae</taxon>
        <taxon>Pelagomonadales</taxon>
        <taxon>Pelagomonadaceae</taxon>
        <taxon>Aureococcus</taxon>
    </lineage>
</organism>
<evidence type="ECO:0000256" key="2">
    <source>
        <dbReference type="ARBA" id="ARBA00007441"/>
    </source>
</evidence>
<feature type="domain" description="Aminotransferase class I/classII large" evidence="9">
    <location>
        <begin position="45"/>
        <end position="412"/>
    </location>
</feature>
<dbReference type="InterPro" id="IPR015422">
    <property type="entry name" value="PyrdxlP-dep_Trfase_small"/>
</dbReference>
<keyword evidence="8" id="KW-0732">Signal</keyword>
<dbReference type="Gene3D" id="3.90.1150.10">
    <property type="entry name" value="Aspartate Aminotransferase, domain 1"/>
    <property type="match status" value="1"/>
</dbReference>
<protein>
    <submittedName>
        <fullName evidence="10">Glutamic-oxaloacetic transaminase</fullName>
    </submittedName>
</protein>
<dbReference type="PANTHER" id="PTHR11879">
    <property type="entry name" value="ASPARTATE AMINOTRANSFERASE"/>
    <property type="match status" value="1"/>
</dbReference>
<keyword evidence="4" id="KW-0032">Aminotransferase</keyword>
<evidence type="ECO:0000259" key="9">
    <source>
        <dbReference type="Pfam" id="PF00155"/>
    </source>
</evidence>
<dbReference type="CDD" id="cd00609">
    <property type="entry name" value="AAT_like"/>
    <property type="match status" value="1"/>
</dbReference>
<dbReference type="InterPro" id="IPR000796">
    <property type="entry name" value="Asp_trans"/>
</dbReference>
<evidence type="ECO:0000313" key="11">
    <source>
        <dbReference type="Proteomes" id="UP001363151"/>
    </source>
</evidence>
<dbReference type="InterPro" id="IPR004839">
    <property type="entry name" value="Aminotransferase_I/II_large"/>
</dbReference>
<dbReference type="InterPro" id="IPR015424">
    <property type="entry name" value="PyrdxlP-dep_Trfase"/>
</dbReference>
<dbReference type="Proteomes" id="UP001363151">
    <property type="component" value="Unassembled WGS sequence"/>
</dbReference>
<evidence type="ECO:0000256" key="1">
    <source>
        <dbReference type="ARBA" id="ARBA00001933"/>
    </source>
</evidence>
<comment type="subunit">
    <text evidence="3">Homodimer.</text>
</comment>
<evidence type="ECO:0000256" key="4">
    <source>
        <dbReference type="ARBA" id="ARBA00022576"/>
    </source>
</evidence>
<feature type="compositionally biased region" description="Low complexity" evidence="7">
    <location>
        <begin position="438"/>
        <end position="456"/>
    </location>
</feature>
<evidence type="ECO:0000256" key="7">
    <source>
        <dbReference type="SAM" id="MobiDB-lite"/>
    </source>
</evidence>
<dbReference type="PRINTS" id="PR00799">
    <property type="entry name" value="TRANSAMINASE"/>
</dbReference>
<keyword evidence="6" id="KW-0663">Pyridoxal phosphate</keyword>